<dbReference type="InterPro" id="IPR016181">
    <property type="entry name" value="Acyl_CoA_acyltransferase"/>
</dbReference>
<gene>
    <name evidence="1" type="ORF">ARC23_03565</name>
</gene>
<evidence type="ECO:0000313" key="2">
    <source>
        <dbReference type="Proteomes" id="UP000051757"/>
    </source>
</evidence>
<proteinExistence type="predicted"/>
<keyword evidence="2" id="KW-1185">Reference proteome</keyword>
<sequence length="354" mass="39308">MEMTSRASSTALEPAALLEGFLAHPPLGFEAGRLPSGLPTFRAPLDLTTTMDDELRGRLLGLPLSRLWRPWITWQTRFVGATSTEYTPLPAHVAAEALAEDVTRHAIGDTRLLVVKDLAVESPLLDDAANAHSAAFLQALRARGFVALDGMPLAWVAIDFDSLDGYLGRLSSSRRKNIRRKLRSRDDLQIDCIATGDPALADPQLQAELYALYLAVYAQSAVHFDQLDLPYFQYLLADSHGQGRMFLYRHQGQLIGWNLCYVHAGKLVDKYIGLAYPQSREHNLYAVSWMHNLEYALQHGLSHYVAGWTDSRIKAELGARFTSTRHAIHARSPLLRAALRRLAPYLQGEPDGGG</sequence>
<reference evidence="1 2" key="1">
    <citation type="journal article" date="2016" name="Front. Microbiol.">
        <title>Genome Sequence of Type Strains of Genus Stenotrophomonas.</title>
        <authorList>
            <person name="Patil P.P."/>
            <person name="Midha S."/>
            <person name="Kumar S."/>
            <person name="Patil P.B."/>
        </authorList>
    </citation>
    <scope>NUCLEOTIDE SEQUENCE [LARGE SCALE GENOMIC DNA]</scope>
    <source>
        <strain evidence="1 2">LMG 978</strain>
    </source>
</reference>
<accession>A0A0R0AYL0</accession>
<organism evidence="1 2">
    <name type="scientific">Stenotrophomonas beteli</name>
    <dbReference type="NCBI Taxonomy" id="3384461"/>
    <lineage>
        <taxon>Bacteria</taxon>
        <taxon>Pseudomonadati</taxon>
        <taxon>Pseudomonadota</taxon>
        <taxon>Gammaproteobacteria</taxon>
        <taxon>Lysobacterales</taxon>
        <taxon>Lysobacteraceae</taxon>
        <taxon>Stenotrophomonas</taxon>
        <taxon>Stenotrophomonas maltophilia group</taxon>
    </lineage>
</organism>
<dbReference type="SUPFAM" id="SSF55729">
    <property type="entry name" value="Acyl-CoA N-acyltransferases (Nat)"/>
    <property type="match status" value="1"/>
</dbReference>
<evidence type="ECO:0000313" key="1">
    <source>
        <dbReference type="EMBL" id="KRG47178.1"/>
    </source>
</evidence>
<dbReference type="Gene3D" id="3.40.630.30">
    <property type="match status" value="1"/>
</dbReference>
<dbReference type="Proteomes" id="UP000051757">
    <property type="component" value="Unassembled WGS sequence"/>
</dbReference>
<dbReference type="OrthoDB" id="3034222at2"/>
<dbReference type="Pfam" id="PF04339">
    <property type="entry name" value="FemAB_like"/>
    <property type="match status" value="1"/>
</dbReference>
<name>A0A0R0AYL0_9GAMM</name>
<dbReference type="InterPro" id="IPR007434">
    <property type="entry name" value="FemAB-like"/>
</dbReference>
<dbReference type="EMBL" id="LLXV01000088">
    <property type="protein sequence ID" value="KRG47178.1"/>
    <property type="molecule type" value="Genomic_DNA"/>
</dbReference>
<protein>
    <submittedName>
        <fullName evidence="1">ATP synthase subunit alpha</fullName>
    </submittedName>
</protein>
<dbReference type="AlphaFoldDB" id="A0A0R0AYL0"/>
<comment type="caution">
    <text evidence="1">The sequence shown here is derived from an EMBL/GenBank/DDBJ whole genome shotgun (WGS) entry which is preliminary data.</text>
</comment>